<dbReference type="GO" id="GO:0022857">
    <property type="term" value="F:transmembrane transporter activity"/>
    <property type="evidence" value="ECO:0007669"/>
    <property type="project" value="InterPro"/>
</dbReference>
<dbReference type="AlphaFoldDB" id="A0A1M5EK40"/>
<evidence type="ECO:0000313" key="3">
    <source>
        <dbReference type="EMBL" id="SHF79441.1"/>
    </source>
</evidence>
<evidence type="ECO:0000259" key="2">
    <source>
        <dbReference type="Pfam" id="PF04069"/>
    </source>
</evidence>
<name>A0A1M5EK40_9GAMM</name>
<dbReference type="InterPro" id="IPR007210">
    <property type="entry name" value="ABC_Gly_betaine_transp_sub-bd"/>
</dbReference>
<dbReference type="GO" id="GO:0043190">
    <property type="term" value="C:ATP-binding cassette (ABC) transporter complex"/>
    <property type="evidence" value="ECO:0007669"/>
    <property type="project" value="InterPro"/>
</dbReference>
<protein>
    <submittedName>
        <fullName evidence="3">Glycine betaine/proline transport system substrate-binding protein</fullName>
    </submittedName>
</protein>
<dbReference type="EMBL" id="FQUJ01000023">
    <property type="protein sequence ID" value="SHF79441.1"/>
    <property type="molecule type" value="Genomic_DNA"/>
</dbReference>
<keyword evidence="4" id="KW-1185">Reference proteome</keyword>
<dbReference type="Proteomes" id="UP000184346">
    <property type="component" value="Unassembled WGS sequence"/>
</dbReference>
<proteinExistence type="predicted"/>
<dbReference type="GO" id="GO:0033265">
    <property type="term" value="F:choline binding"/>
    <property type="evidence" value="ECO:0007669"/>
    <property type="project" value="InterPro"/>
</dbReference>
<dbReference type="Pfam" id="PF04069">
    <property type="entry name" value="OpuAC"/>
    <property type="match status" value="1"/>
</dbReference>
<evidence type="ECO:0000313" key="4">
    <source>
        <dbReference type="Proteomes" id="UP000184346"/>
    </source>
</evidence>
<feature type="signal peptide" evidence="1">
    <location>
        <begin position="1"/>
        <end position="28"/>
    </location>
</feature>
<dbReference type="SUPFAM" id="SSF53850">
    <property type="entry name" value="Periplasmic binding protein-like II"/>
    <property type="match status" value="1"/>
</dbReference>
<dbReference type="Gene3D" id="3.40.190.10">
    <property type="entry name" value="Periplasmic binding protein-like II"/>
    <property type="match status" value="1"/>
</dbReference>
<keyword evidence="1" id="KW-0732">Signal</keyword>
<gene>
    <name evidence="3" type="ORF">SAMN02745148_03544</name>
</gene>
<dbReference type="GO" id="GO:0042597">
    <property type="term" value="C:periplasmic space"/>
    <property type="evidence" value="ECO:0007669"/>
    <property type="project" value="InterPro"/>
</dbReference>
<dbReference type="GO" id="GO:0015871">
    <property type="term" value="P:choline transport"/>
    <property type="evidence" value="ECO:0007669"/>
    <property type="project" value="InterPro"/>
</dbReference>
<dbReference type="CDD" id="cd13640">
    <property type="entry name" value="PBP2_ChoX"/>
    <property type="match status" value="1"/>
</dbReference>
<dbReference type="Gene3D" id="3.40.190.100">
    <property type="entry name" value="Glycine betaine-binding periplasmic protein, domain 2"/>
    <property type="match status" value="1"/>
</dbReference>
<dbReference type="STRING" id="1121942.SAMN02745148_03544"/>
<dbReference type="InterPro" id="IPR017783">
    <property type="entry name" value="ABC_choline_sub-bd"/>
</dbReference>
<evidence type="ECO:0000256" key="1">
    <source>
        <dbReference type="SAM" id="SignalP"/>
    </source>
</evidence>
<dbReference type="RefSeq" id="WP_072825393.1">
    <property type="nucleotide sequence ID" value="NZ_FQUJ01000023.1"/>
</dbReference>
<sequence>MIRQRSFTLIAGTALAMAPLTFPISAMAQQEDASVRFSAPAWPGVTVKTAMASALLEALGYRPSQQEISATITYEALNLGEVDAFLAAWLPGQQSMYDPTMEKGNLVDLGNNVDGARLGFAVPRYVAEAGVTSAEDLDKEEFAERFDRIIYNIEAGSGMSEILNGAVDEDIYGLGDWDLSETSTPGMLSVVKDAISNDEWVVFGAWTPHWMNIEYDIVYLDDPEDLWGPDSGSSDVRTLLNKSFAESHPNARKFLDQLTISSEDQSKMIMGFGYEEREPEEVAEEWIKNNPGKIKAFAEGVTTRDGEPAWPALKQAFDLSDA</sequence>
<organism evidence="3 4">
    <name type="scientific">Modicisalibacter ilicicola DSM 19980</name>
    <dbReference type="NCBI Taxonomy" id="1121942"/>
    <lineage>
        <taxon>Bacteria</taxon>
        <taxon>Pseudomonadati</taxon>
        <taxon>Pseudomonadota</taxon>
        <taxon>Gammaproteobacteria</taxon>
        <taxon>Oceanospirillales</taxon>
        <taxon>Halomonadaceae</taxon>
        <taxon>Modicisalibacter</taxon>
    </lineage>
</organism>
<feature type="chain" id="PRO_5013290930" evidence="1">
    <location>
        <begin position="29"/>
        <end position="322"/>
    </location>
</feature>
<accession>A0A1M5EK40</accession>
<dbReference type="OrthoDB" id="9787902at2"/>
<feature type="domain" description="ABC-type glycine betaine transport system substrate-binding" evidence="2">
    <location>
        <begin position="34"/>
        <end position="289"/>
    </location>
</feature>
<reference evidence="3 4" key="1">
    <citation type="submission" date="2016-11" db="EMBL/GenBank/DDBJ databases">
        <authorList>
            <person name="Jaros S."/>
            <person name="Januszkiewicz K."/>
            <person name="Wedrychowicz H."/>
        </authorList>
    </citation>
    <scope>NUCLEOTIDE SEQUENCE [LARGE SCALE GENOMIC DNA]</scope>
    <source>
        <strain evidence="3 4">DSM 19980</strain>
    </source>
</reference>